<feature type="domain" description="PPM-type phosphatase" evidence="2">
    <location>
        <begin position="14"/>
        <end position="255"/>
    </location>
</feature>
<keyword evidence="3" id="KW-0378">Hydrolase</keyword>
<name>A0A5C6AK94_9BACT</name>
<dbReference type="Gene3D" id="3.60.40.10">
    <property type="entry name" value="PPM-type phosphatase domain"/>
    <property type="match status" value="1"/>
</dbReference>
<dbReference type="AlphaFoldDB" id="A0A5C6AK94"/>
<dbReference type="GO" id="GO:0004722">
    <property type="term" value="F:protein serine/threonine phosphatase activity"/>
    <property type="evidence" value="ECO:0007669"/>
    <property type="project" value="InterPro"/>
</dbReference>
<dbReference type="InterPro" id="IPR015655">
    <property type="entry name" value="PP2C"/>
</dbReference>
<dbReference type="SMART" id="SM00331">
    <property type="entry name" value="PP2C_SIG"/>
    <property type="match status" value="1"/>
</dbReference>
<dbReference type="InterPro" id="IPR036457">
    <property type="entry name" value="PPM-type-like_dom_sf"/>
</dbReference>
<feature type="transmembrane region" description="Helical" evidence="1">
    <location>
        <begin position="276"/>
        <end position="295"/>
    </location>
</feature>
<dbReference type="RefSeq" id="WP_197526188.1">
    <property type="nucleotide sequence ID" value="NZ_SJPR01000001.1"/>
</dbReference>
<accession>A0A5C6AK94</accession>
<comment type="caution">
    <text evidence="3">The sequence shown here is derived from an EMBL/GenBank/DDBJ whole genome shotgun (WGS) entry which is preliminary data.</text>
</comment>
<keyword evidence="1" id="KW-0812">Transmembrane</keyword>
<evidence type="ECO:0000313" key="3">
    <source>
        <dbReference type="EMBL" id="TWT99585.1"/>
    </source>
</evidence>
<keyword evidence="1" id="KW-1133">Transmembrane helix</keyword>
<evidence type="ECO:0000259" key="2">
    <source>
        <dbReference type="PROSITE" id="PS51746"/>
    </source>
</evidence>
<dbReference type="SMART" id="SM00332">
    <property type="entry name" value="PP2Cc"/>
    <property type="match status" value="1"/>
</dbReference>
<proteinExistence type="predicted"/>
<keyword evidence="1" id="KW-0472">Membrane</keyword>
<evidence type="ECO:0000256" key="1">
    <source>
        <dbReference type="SAM" id="Phobius"/>
    </source>
</evidence>
<dbReference type="CDD" id="cd00143">
    <property type="entry name" value="PP2Cc"/>
    <property type="match status" value="1"/>
</dbReference>
<gene>
    <name evidence="3" type="ORF">Pla108_05280</name>
</gene>
<dbReference type="PROSITE" id="PS51746">
    <property type="entry name" value="PPM_2"/>
    <property type="match status" value="1"/>
</dbReference>
<keyword evidence="4" id="KW-1185">Reference proteome</keyword>
<dbReference type="Pfam" id="PF13672">
    <property type="entry name" value="PP2C_2"/>
    <property type="match status" value="1"/>
</dbReference>
<protein>
    <recommendedName>
        <fullName evidence="2">PPM-type phosphatase domain-containing protein</fullName>
    </recommendedName>
</protein>
<reference evidence="3 4" key="1">
    <citation type="submission" date="2019-02" db="EMBL/GenBank/DDBJ databases">
        <title>Deep-cultivation of Planctomycetes and their phenomic and genomic characterization uncovers novel biology.</title>
        <authorList>
            <person name="Wiegand S."/>
            <person name="Jogler M."/>
            <person name="Boedeker C."/>
            <person name="Pinto D."/>
            <person name="Vollmers J."/>
            <person name="Rivas-Marin E."/>
            <person name="Kohn T."/>
            <person name="Peeters S.H."/>
            <person name="Heuer A."/>
            <person name="Rast P."/>
            <person name="Oberbeckmann S."/>
            <person name="Bunk B."/>
            <person name="Jeske O."/>
            <person name="Meyerdierks A."/>
            <person name="Storesund J.E."/>
            <person name="Kallscheuer N."/>
            <person name="Luecker S."/>
            <person name="Lage O.M."/>
            <person name="Pohl T."/>
            <person name="Merkel B.J."/>
            <person name="Hornburger P."/>
            <person name="Mueller R.-W."/>
            <person name="Bruemmer F."/>
            <person name="Labrenz M."/>
            <person name="Spormann A.M."/>
            <person name="Op Den Camp H."/>
            <person name="Overmann J."/>
            <person name="Amann R."/>
            <person name="Jetten M.S.M."/>
            <person name="Mascher T."/>
            <person name="Medema M.H."/>
            <person name="Devos D.P."/>
            <person name="Kaster A.-K."/>
            <person name="Ovreas L."/>
            <person name="Rohde M."/>
            <person name="Galperin M.Y."/>
            <person name="Jogler C."/>
        </authorList>
    </citation>
    <scope>NUCLEOTIDE SEQUENCE [LARGE SCALE GENOMIC DNA]</scope>
    <source>
        <strain evidence="3 4">Pla108</strain>
    </source>
</reference>
<feature type="transmembrane region" description="Helical" evidence="1">
    <location>
        <begin position="301"/>
        <end position="319"/>
    </location>
</feature>
<dbReference type="PANTHER" id="PTHR47992">
    <property type="entry name" value="PROTEIN PHOSPHATASE"/>
    <property type="match status" value="1"/>
</dbReference>
<evidence type="ECO:0000313" key="4">
    <source>
        <dbReference type="Proteomes" id="UP000317421"/>
    </source>
</evidence>
<organism evidence="3 4">
    <name type="scientific">Botrimarina colliarenosi</name>
    <dbReference type="NCBI Taxonomy" id="2528001"/>
    <lineage>
        <taxon>Bacteria</taxon>
        <taxon>Pseudomonadati</taxon>
        <taxon>Planctomycetota</taxon>
        <taxon>Planctomycetia</taxon>
        <taxon>Pirellulales</taxon>
        <taxon>Lacipirellulaceae</taxon>
        <taxon>Botrimarina</taxon>
    </lineage>
</organism>
<dbReference type="InterPro" id="IPR001932">
    <property type="entry name" value="PPM-type_phosphatase-like_dom"/>
</dbReference>
<dbReference type="Proteomes" id="UP000317421">
    <property type="component" value="Unassembled WGS sequence"/>
</dbReference>
<sequence>MADLQSPAPPFVVRAVSRTDVGMRRATNQDAVAISPHSAEGRIDGDAFLMVADGMGAHAAGELASKLATDTIPLTYFKSGGEAPPTALRRAIRQANDKIHQKGASAAEFYGMGTTCSCLVLTQGAALVGHVGDSRVYRLRDGVFEQLTFDHSLVWEMAAASKVSADRVPSCIPKNVITRSLGPHKTVIVDLEGPHALQQGDVFLLCSDGLTGVVDDSLAASLLSTLSPTDAAEALVNLANLRGGPDNISVIVAQIETATGDTASGTPAANRPKLQISSFGVGIAAVCAVACAVFFYGGNPVGALASAIGLGVALALSFVKRPASRPAVLSPLLGDALGNGPYRRTECGDHAAAAGDLRDLVSELSNLKSEEETVRPEDIPLQNGNGTPAAVMLDWSPLKERQQAADEAFDRGDYVGSITRYSEIIAQAMAAIRNDDDTHRFSAHTEVIS</sequence>
<dbReference type="EMBL" id="SJPR01000001">
    <property type="protein sequence ID" value="TWT99585.1"/>
    <property type="molecule type" value="Genomic_DNA"/>
</dbReference>
<dbReference type="SUPFAM" id="SSF81606">
    <property type="entry name" value="PP2C-like"/>
    <property type="match status" value="1"/>
</dbReference>